<gene>
    <name evidence="3" type="ORF">GCM10010528_30210</name>
</gene>
<evidence type="ECO:0000313" key="4">
    <source>
        <dbReference type="Proteomes" id="UP001501035"/>
    </source>
</evidence>
<dbReference type="Pfam" id="PF02470">
    <property type="entry name" value="MlaD"/>
    <property type="match status" value="1"/>
</dbReference>
<keyword evidence="1" id="KW-1133">Transmembrane helix</keyword>
<dbReference type="PANTHER" id="PTHR33371">
    <property type="entry name" value="INTERMEMBRANE PHOSPHOLIPID TRANSPORT SYSTEM BINDING PROTEIN MLAD-RELATED"/>
    <property type="match status" value="1"/>
</dbReference>
<evidence type="ECO:0000259" key="2">
    <source>
        <dbReference type="Pfam" id="PF02470"/>
    </source>
</evidence>
<feature type="domain" description="Mce/MlaD" evidence="2">
    <location>
        <begin position="66"/>
        <end position="138"/>
    </location>
</feature>
<proteinExistence type="predicted"/>
<dbReference type="Proteomes" id="UP001501035">
    <property type="component" value="Unassembled WGS sequence"/>
</dbReference>
<keyword evidence="4" id="KW-1185">Reference proteome</keyword>
<name>A0ABP6LQ99_9ACTN</name>
<dbReference type="InterPro" id="IPR003399">
    <property type="entry name" value="Mce/MlaD"/>
</dbReference>
<evidence type="ECO:0000256" key="1">
    <source>
        <dbReference type="SAM" id="Phobius"/>
    </source>
</evidence>
<dbReference type="EMBL" id="BAAAVS010000060">
    <property type="protein sequence ID" value="GAA3049001.1"/>
    <property type="molecule type" value="Genomic_DNA"/>
</dbReference>
<comment type="caution">
    <text evidence="3">The sequence shown here is derived from an EMBL/GenBank/DDBJ whole genome shotgun (WGS) entry which is preliminary data.</text>
</comment>
<keyword evidence="1" id="KW-0472">Membrane</keyword>
<reference evidence="4" key="1">
    <citation type="journal article" date="2019" name="Int. J. Syst. Evol. Microbiol.">
        <title>The Global Catalogue of Microorganisms (GCM) 10K type strain sequencing project: providing services to taxonomists for standard genome sequencing and annotation.</title>
        <authorList>
            <consortium name="The Broad Institute Genomics Platform"/>
            <consortium name="The Broad Institute Genome Sequencing Center for Infectious Disease"/>
            <person name="Wu L."/>
            <person name="Ma J."/>
        </authorList>
    </citation>
    <scope>NUCLEOTIDE SEQUENCE [LARGE SCALE GENOMIC DNA]</scope>
    <source>
        <strain evidence="4">JCM 14234</strain>
    </source>
</reference>
<dbReference type="InterPro" id="IPR052336">
    <property type="entry name" value="MlaD_Phospholipid_Transporter"/>
</dbReference>
<dbReference type="PANTHER" id="PTHR33371:SF18">
    <property type="entry name" value="MCE-FAMILY PROTEIN MCE3C"/>
    <property type="match status" value="1"/>
</dbReference>
<evidence type="ECO:0000313" key="3">
    <source>
        <dbReference type="EMBL" id="GAA3049001.1"/>
    </source>
</evidence>
<sequence>MDEAAAVKRSSSWSPRELLQRLSDKPAMSNAQRERGEVRWGIGAAVLLVVLGLVAAGVYVFTPGQSRFTAYFDEAGQIKVGDSVRVAGVPVGTVKKVSLVKDSVAVVMSVRRDVFIGDESRADAKMLTAVGGNFIDITSVGAEPMGDSPMSKDHTSVPYSLTKTFSLVQPKLEKIDVTPLRNMLVQVHEGFDANRGALKRNLQILQSMLVNLNKRQDEFGSLLNLAAEYTQQINVDGDLLTALSRNLATFLSEFEVFGSRFNYALGRLADLLERVKGVLLEYDTTIDPLVRQVDSIGRQFGPLLQRYEPMIVQGRDFIKRLENMVGPDGSINIDHSGIVLSTDYCLPMPGVKC</sequence>
<accession>A0ABP6LQ99</accession>
<feature type="transmembrane region" description="Helical" evidence="1">
    <location>
        <begin position="38"/>
        <end position="61"/>
    </location>
</feature>
<organism evidence="3 4">
    <name type="scientific">Gordonia defluvii</name>
    <dbReference type="NCBI Taxonomy" id="283718"/>
    <lineage>
        <taxon>Bacteria</taxon>
        <taxon>Bacillati</taxon>
        <taxon>Actinomycetota</taxon>
        <taxon>Actinomycetes</taxon>
        <taxon>Mycobacteriales</taxon>
        <taxon>Gordoniaceae</taxon>
        <taxon>Gordonia</taxon>
    </lineage>
</organism>
<protein>
    <submittedName>
        <fullName evidence="3">MlaD family protein</fullName>
    </submittedName>
</protein>
<keyword evidence="1" id="KW-0812">Transmembrane</keyword>